<dbReference type="InterPro" id="IPR036412">
    <property type="entry name" value="HAD-like_sf"/>
</dbReference>
<accession>A0ABD5NMF6</accession>
<dbReference type="RefSeq" id="WP_256531416.1">
    <property type="nucleotide sequence ID" value="NZ_CP101824.1"/>
</dbReference>
<dbReference type="Pfam" id="PF02358">
    <property type="entry name" value="Trehalose_PPase"/>
    <property type="match status" value="1"/>
</dbReference>
<feature type="region of interest" description="Disordered" evidence="5">
    <location>
        <begin position="99"/>
        <end position="122"/>
    </location>
</feature>
<dbReference type="EC" id="3.1.3.12" evidence="4"/>
<evidence type="ECO:0000313" key="7">
    <source>
        <dbReference type="Proteomes" id="UP001595846"/>
    </source>
</evidence>
<dbReference type="Proteomes" id="UP001595846">
    <property type="component" value="Unassembled WGS sequence"/>
</dbReference>
<dbReference type="PANTHER" id="PTHR43768:SF3">
    <property type="entry name" value="TREHALOSE 6-PHOSPHATE PHOSPHATASE"/>
    <property type="match status" value="1"/>
</dbReference>
<proteinExistence type="inferred from homology"/>
<dbReference type="InterPro" id="IPR006379">
    <property type="entry name" value="HAD-SF_hydro_IIB"/>
</dbReference>
<comment type="cofactor">
    <cofactor evidence="4">
        <name>Mg(2+)</name>
        <dbReference type="ChEBI" id="CHEBI:18420"/>
    </cofactor>
</comment>
<feature type="region of interest" description="Disordered" evidence="5">
    <location>
        <begin position="1"/>
        <end position="24"/>
    </location>
</feature>
<evidence type="ECO:0000256" key="3">
    <source>
        <dbReference type="ARBA" id="ARBA00022801"/>
    </source>
</evidence>
<dbReference type="PANTHER" id="PTHR43768">
    <property type="entry name" value="TREHALOSE 6-PHOSPHATE PHOSPHATASE"/>
    <property type="match status" value="1"/>
</dbReference>
<comment type="function">
    <text evidence="4">Removes the phosphate from trehalose 6-phosphate to produce free trehalose.</text>
</comment>
<dbReference type="GO" id="GO:0004805">
    <property type="term" value="F:trehalose-phosphatase activity"/>
    <property type="evidence" value="ECO:0007669"/>
    <property type="project" value="UniProtKB-EC"/>
</dbReference>
<organism evidence="6 7">
    <name type="scientific">Halovivax cerinus</name>
    <dbReference type="NCBI Taxonomy" id="1487865"/>
    <lineage>
        <taxon>Archaea</taxon>
        <taxon>Methanobacteriati</taxon>
        <taxon>Methanobacteriota</taxon>
        <taxon>Stenosarchaea group</taxon>
        <taxon>Halobacteria</taxon>
        <taxon>Halobacteriales</taxon>
        <taxon>Natrialbaceae</taxon>
        <taxon>Halovivax</taxon>
    </lineage>
</organism>
<sequence>MTDSAAVRCQSVPRRLSNPTSRLGPTLENASHLLCCLDFDGTLAPIVDDPATAVMPQATERVLDRLGSSRSITVAIVSGRSVTDLRTRVGSPAILVGNHGLERFDPGPHPPNGQSESNSAGRHAVHPIAAAATPRIETCSGVLETVLDPIPNATVEHKGLTGTVHDRTVPESAVPVCRSLTRDVIERVGDDRVVLTEGARILEFRPAIEWDKGDAVGVLEDGHPPGTVLLYCGDDTTDEDAFRVLSDDDVGIRVGDATPSYASFRVDSPQALVGSLEWLADHGPSLLAS</sequence>
<dbReference type="InterPro" id="IPR003337">
    <property type="entry name" value="Trehalose_PPase"/>
</dbReference>
<dbReference type="InterPro" id="IPR044651">
    <property type="entry name" value="OTSB-like"/>
</dbReference>
<keyword evidence="4" id="KW-0460">Magnesium</keyword>
<dbReference type="EMBL" id="JBHSAQ010000003">
    <property type="protein sequence ID" value="MFC3958233.1"/>
    <property type="molecule type" value="Genomic_DNA"/>
</dbReference>
<comment type="catalytic activity">
    <reaction evidence="4">
        <text>alpha,alpha-trehalose 6-phosphate + H2O = alpha,alpha-trehalose + phosphate</text>
        <dbReference type="Rhea" id="RHEA:23420"/>
        <dbReference type="ChEBI" id="CHEBI:15377"/>
        <dbReference type="ChEBI" id="CHEBI:16551"/>
        <dbReference type="ChEBI" id="CHEBI:43474"/>
        <dbReference type="ChEBI" id="CHEBI:58429"/>
        <dbReference type="EC" id="3.1.3.12"/>
    </reaction>
</comment>
<gene>
    <name evidence="6" type="primary">otsB</name>
    <name evidence="6" type="ORF">ACFOUR_07600</name>
</gene>
<evidence type="ECO:0000256" key="2">
    <source>
        <dbReference type="ARBA" id="ARBA00008770"/>
    </source>
</evidence>
<dbReference type="AlphaFoldDB" id="A0ABD5NMF6"/>
<comment type="caution">
    <text evidence="6">The sequence shown here is derived from an EMBL/GenBank/DDBJ whole genome shotgun (WGS) entry which is preliminary data.</text>
</comment>
<evidence type="ECO:0000256" key="1">
    <source>
        <dbReference type="ARBA" id="ARBA00005199"/>
    </source>
</evidence>
<dbReference type="GeneID" id="73904154"/>
<dbReference type="NCBIfam" id="TIGR00685">
    <property type="entry name" value="T6PP"/>
    <property type="match status" value="1"/>
</dbReference>
<dbReference type="SUPFAM" id="SSF56784">
    <property type="entry name" value="HAD-like"/>
    <property type="match status" value="1"/>
</dbReference>
<protein>
    <recommendedName>
        <fullName evidence="4">Trehalose 6-phosphate phosphatase</fullName>
        <ecNumber evidence="4">3.1.3.12</ecNumber>
    </recommendedName>
</protein>
<comment type="similarity">
    <text evidence="2 4">Belongs to the trehalose phosphatase family.</text>
</comment>
<dbReference type="Gene3D" id="3.30.70.1020">
    <property type="entry name" value="Trehalose-6-phosphate phosphatase related protein, domain 2"/>
    <property type="match status" value="1"/>
</dbReference>
<keyword evidence="7" id="KW-1185">Reference proteome</keyword>
<dbReference type="GO" id="GO:0046872">
    <property type="term" value="F:metal ion binding"/>
    <property type="evidence" value="ECO:0007669"/>
    <property type="project" value="UniProtKB-KW"/>
</dbReference>
<keyword evidence="4" id="KW-0479">Metal-binding</keyword>
<dbReference type="Gene3D" id="3.40.50.1000">
    <property type="entry name" value="HAD superfamily/HAD-like"/>
    <property type="match status" value="1"/>
</dbReference>
<keyword evidence="3 4" id="KW-0378">Hydrolase</keyword>
<dbReference type="NCBIfam" id="TIGR01484">
    <property type="entry name" value="HAD-SF-IIB"/>
    <property type="match status" value="1"/>
</dbReference>
<evidence type="ECO:0000313" key="6">
    <source>
        <dbReference type="EMBL" id="MFC3958233.1"/>
    </source>
</evidence>
<comment type="pathway">
    <text evidence="1 4">Glycan biosynthesis; trehalose biosynthesis.</text>
</comment>
<evidence type="ECO:0000256" key="5">
    <source>
        <dbReference type="SAM" id="MobiDB-lite"/>
    </source>
</evidence>
<reference evidence="6 7" key="1">
    <citation type="journal article" date="2019" name="Int. J. Syst. Evol. Microbiol.">
        <title>The Global Catalogue of Microorganisms (GCM) 10K type strain sequencing project: providing services to taxonomists for standard genome sequencing and annotation.</title>
        <authorList>
            <consortium name="The Broad Institute Genomics Platform"/>
            <consortium name="The Broad Institute Genome Sequencing Center for Infectious Disease"/>
            <person name="Wu L."/>
            <person name="Ma J."/>
        </authorList>
    </citation>
    <scope>NUCLEOTIDE SEQUENCE [LARGE SCALE GENOMIC DNA]</scope>
    <source>
        <strain evidence="6 7">IBRC-M 10256</strain>
    </source>
</reference>
<evidence type="ECO:0000256" key="4">
    <source>
        <dbReference type="RuleBase" id="RU361117"/>
    </source>
</evidence>
<name>A0ABD5NMF6_9EURY</name>
<dbReference type="InterPro" id="IPR023214">
    <property type="entry name" value="HAD_sf"/>
</dbReference>